<organism evidence="1 2">
    <name type="scientific">Aromatoleum petrolei</name>
    <dbReference type="NCBI Taxonomy" id="76116"/>
    <lineage>
        <taxon>Bacteria</taxon>
        <taxon>Pseudomonadati</taxon>
        <taxon>Pseudomonadota</taxon>
        <taxon>Betaproteobacteria</taxon>
        <taxon>Rhodocyclales</taxon>
        <taxon>Rhodocyclaceae</taxon>
        <taxon>Aromatoleum</taxon>
    </lineage>
</organism>
<comment type="caution">
    <text evidence="1">The sequence shown here is derived from an EMBL/GenBank/DDBJ whole genome shotgun (WGS) entry which is preliminary data.</text>
</comment>
<name>A0ABX1MJN8_9RHOO</name>
<proteinExistence type="predicted"/>
<accession>A0ABX1MJN8</accession>
<keyword evidence="2" id="KW-1185">Reference proteome</keyword>
<evidence type="ECO:0000313" key="2">
    <source>
        <dbReference type="Proteomes" id="UP000652074"/>
    </source>
</evidence>
<sequence>MRTSPRPKFPDEAFQLPLLAWNSAQHALLKGVYLPTGSGKTYAAQSLVIDIFAGARAIPVYVAPIKRLIEDFEPGVRKLIAERGLTIPVYRIYAREDFANDDTLLTEAVPFCVAARRYLAGAHDLLDDDFDESPADGETASRGHSAADWLRRTENAVTRYRRLHEFLRISPTDQQLSEELRQAMGTILGGLNALSRKIVLQEVMNGYRDKLFENPDLRPMLLKLRPLDLFQYQPGIIIATTSKFASRCIQYELITEKLGIAKAKSNPYETFFEWASKCHERFALLIDEEEEAHEFLFRALKRDLTNRDVDLHRVIYAFFHHFDLSGFSDYADYESETFARRLFDSSGAIRANLGAIRKTLLESSSSEDQLARLQVLPCFAGFEPAWLQVLAQDFFAKHDIHNNFTKLREKLKIIDAIKIFAREAVQPWPDATVPQSEFEVYRRLQRVFHDKKHILANAATLRDFSGELEYLFFNERLEFYEHQVLERIRLVPSVAHNNLELVSADALHQEGNLRRQRNSFSLGEFLRFVMAITRILLHTPIKAPAKEKTAKITDHQWNVLRRYRQKIGSWKLNKDDLPSLTQRAPDEPLTDDIVFRRSKFALSIVEDTVLREEYANDLRIMSIATTVLRKTPEDLLDAFLTAKRREFEHLPGNIAYLMSATGGMHGCRGGFNLPYLATRLKDVDGRVEGASDAEYRFMADFRHYRQALRETRVQDFDRDTFLSRIEPGALYRRLEREMMNELEAAEPDGRGERNPYKLDELRYFAALLCRLATGQERSAIAFTQTVSKIRAIVDGLARRQMGVTADEVVRGLYTLNPVAFGQPGDKVRLILYTAGFGKEPGRIVDGEFRRFGEDDIDEENDESILEGLLDETEHKVLMISGFRSASRGLNLTPKHSGPDGREKNGTWRKDFDILMVAMSPYYDGLYRVPDLSLVHMERLQAMLQHLYLEDRLVDYTYQELPAAIANEHEEAFRDEYFRKIGRDMVQTIGRVERVETGVAAQSILLNHEIVLELAQFYKLEPDFSRRLSAGNHAVYEHVQAFMKRTSMFSNETGWNEYVRQEIVLGASFLKASRRIYRGFRNNAYREAWVQIRSPLMFTDPATYLESLQSPPAGVDERAWRSFVDYAFVANDHADRYILRADKAIEAIDDAENALGEAVCDVAQSVRGQLAFYADLHHSKGRRFDPGRQLAPVGLRATPEFQEIMKRLKIDLDHLFQDHVPRAQFFNDYVKGYFAELVMSELLRRRGVATIDAATHPHAEELFERFDEFVETESCVYAIDLKNWSRRADRLAGRSLRDNAPRKAEIVQVAMQIPLTSQRKALLRAKQVERLLGNKPVVPLYVNLCGERPYGTEVLEGRRIHFFNLFVAEPDDDGWTRYRINDRLLRLLDPASPHHA</sequence>
<dbReference type="EMBL" id="WTVR01000010">
    <property type="protein sequence ID" value="NMF88175.1"/>
    <property type="molecule type" value="Genomic_DNA"/>
</dbReference>
<dbReference type="RefSeq" id="WP_169205605.1">
    <property type="nucleotide sequence ID" value="NZ_CP059560.1"/>
</dbReference>
<dbReference type="Proteomes" id="UP000652074">
    <property type="component" value="Unassembled WGS sequence"/>
</dbReference>
<protein>
    <recommendedName>
        <fullName evidence="3">Helicase ATP-binding domain-containing protein</fullName>
    </recommendedName>
</protein>
<reference evidence="1 2" key="1">
    <citation type="submission" date="2019-12" db="EMBL/GenBank/DDBJ databases">
        <title>Comparative genomics gives insights into the taxonomy of the Azoarcus-Aromatoleum group and reveals separate origins of nif in the plant-associated Azoarcus and non-plant-associated Aromatoleum sub-groups.</title>
        <authorList>
            <person name="Lafos M."/>
            <person name="Maluk M."/>
            <person name="Batista M."/>
            <person name="Junghare M."/>
            <person name="Carmona M."/>
            <person name="Faoro H."/>
            <person name="Cruz L.M."/>
            <person name="Battistoni F."/>
            <person name="De Souza E."/>
            <person name="Pedrosa F."/>
            <person name="Chen W.-M."/>
            <person name="Poole P.S."/>
            <person name="Dixon R.A."/>
            <person name="James E.K."/>
        </authorList>
    </citation>
    <scope>NUCLEOTIDE SEQUENCE [LARGE SCALE GENOMIC DNA]</scope>
    <source>
        <strain evidence="1 2">ToN1</strain>
    </source>
</reference>
<evidence type="ECO:0000313" key="1">
    <source>
        <dbReference type="EMBL" id="NMF88175.1"/>
    </source>
</evidence>
<evidence type="ECO:0008006" key="3">
    <source>
        <dbReference type="Google" id="ProtNLM"/>
    </source>
</evidence>
<gene>
    <name evidence="1" type="ORF">GPA26_06730</name>
</gene>